<proteinExistence type="predicted"/>
<evidence type="ECO:0000313" key="8">
    <source>
        <dbReference type="Proteomes" id="UP000324907"/>
    </source>
</evidence>
<dbReference type="EMBL" id="VLTL01000188">
    <property type="protein sequence ID" value="KAA0154631.1"/>
    <property type="molecule type" value="Genomic_DNA"/>
</dbReference>
<evidence type="ECO:0000313" key="7">
    <source>
        <dbReference type="Proteomes" id="UP000323011"/>
    </source>
</evidence>
<name>A0A5A8CCB3_CAFRO</name>
<dbReference type="InterPro" id="IPR018222">
    <property type="entry name" value="Nuclear_transport_factor_2_euk"/>
</dbReference>
<organism evidence="2 7">
    <name type="scientific">Cafeteria roenbergensis</name>
    <name type="common">Marine flagellate</name>
    <dbReference type="NCBI Taxonomy" id="33653"/>
    <lineage>
        <taxon>Eukaryota</taxon>
        <taxon>Sar</taxon>
        <taxon>Stramenopiles</taxon>
        <taxon>Bigyra</taxon>
        <taxon>Opalozoa</taxon>
        <taxon>Bicosoecida</taxon>
        <taxon>Cafeteriaceae</taxon>
        <taxon>Cafeteria</taxon>
    </lineage>
</organism>
<dbReference type="InterPro" id="IPR045875">
    <property type="entry name" value="NTF2"/>
</dbReference>
<dbReference type="OrthoDB" id="6507044at2759"/>
<dbReference type="InterPro" id="IPR032710">
    <property type="entry name" value="NTF2-like_dom_sf"/>
</dbReference>
<dbReference type="EMBL" id="VLTN01000032">
    <property type="protein sequence ID" value="KAA0150773.1"/>
    <property type="molecule type" value="Genomic_DNA"/>
</dbReference>
<evidence type="ECO:0000259" key="1">
    <source>
        <dbReference type="PROSITE" id="PS50177"/>
    </source>
</evidence>
<dbReference type="SUPFAM" id="SSF54427">
    <property type="entry name" value="NTF2-like"/>
    <property type="match status" value="2"/>
</dbReference>
<dbReference type="PANTHER" id="PTHR12612">
    <property type="entry name" value="NUCLEAR TRANSPORT FACTOR 2"/>
    <property type="match status" value="1"/>
</dbReference>
<dbReference type="Proteomes" id="UP000325113">
    <property type="component" value="Unassembled WGS sequence"/>
</dbReference>
<evidence type="ECO:0000313" key="5">
    <source>
        <dbReference type="EMBL" id="KAA0175337.1"/>
    </source>
</evidence>
<dbReference type="Proteomes" id="UP000323011">
    <property type="component" value="Unassembled WGS sequence"/>
</dbReference>
<dbReference type="Proteomes" id="UP000322899">
    <property type="component" value="Unassembled WGS sequence"/>
</dbReference>
<comment type="caution">
    <text evidence="2">The sequence shown here is derived from an EMBL/GenBank/DDBJ whole genome shotgun (WGS) entry which is preliminary data.</text>
</comment>
<dbReference type="OMA" id="GHWASIM"/>
<evidence type="ECO:0000313" key="4">
    <source>
        <dbReference type="EMBL" id="KAA0154631.1"/>
    </source>
</evidence>
<dbReference type="EMBL" id="VLTM01000108">
    <property type="protein sequence ID" value="KAA0152242.1"/>
    <property type="molecule type" value="Genomic_DNA"/>
</dbReference>
<accession>A0A5A8CCB3</accession>
<dbReference type="Proteomes" id="UP000324907">
    <property type="component" value="Unassembled WGS sequence"/>
</dbReference>
<dbReference type="AlphaFoldDB" id="A0A5A8CCB3"/>
<evidence type="ECO:0000313" key="9">
    <source>
        <dbReference type="Proteomes" id="UP000325113"/>
    </source>
</evidence>
<reference evidence="6 7" key="1">
    <citation type="submission" date="2019-07" db="EMBL/GenBank/DDBJ databases">
        <title>Genomes of Cafeteria roenbergensis.</title>
        <authorList>
            <person name="Fischer M.G."/>
            <person name="Hackl T."/>
            <person name="Roman M."/>
        </authorList>
    </citation>
    <scope>NUCLEOTIDE SEQUENCE [LARGE SCALE GENOMIC DNA]</scope>
    <source>
        <strain evidence="2 7">BVI</strain>
        <strain evidence="3 9">Cflag</strain>
        <strain evidence="5 6">E4-10P</strain>
        <strain evidence="4 8">RCC970-E3</strain>
    </source>
</reference>
<sequence length="272" mass="27589">MAAAAPAKSVPMTWAEGFAASFKAKLEAGDAAGVASLYADDAILSLDGANHAGKAAIGGHWASIMGGRGIILKVAQVSGIGADLTGGARVVAVCLTGEWAPAGAATAQRFASVFTLLPPAAAGAQPLVKNHIHRASTADSQAPNVPPSHAPIQDFVGKFIGAFDGAASGEARAAALGFAYADGVSMTFEQDEFAGKEAALRKLASLPAGKHKPCTVDVHPITASASVAFVTGQLVLEEHPMFYVQAIFLAATPAGSQAPYIIVGDMFQFNYA</sequence>
<dbReference type="EMBL" id="VLTO01000014">
    <property type="protein sequence ID" value="KAA0175337.1"/>
    <property type="molecule type" value="Genomic_DNA"/>
</dbReference>
<dbReference type="Gene3D" id="3.10.450.50">
    <property type="match status" value="2"/>
</dbReference>
<dbReference type="PROSITE" id="PS50177">
    <property type="entry name" value="NTF2_DOMAIN"/>
    <property type="match status" value="1"/>
</dbReference>
<dbReference type="GO" id="GO:0006913">
    <property type="term" value="P:nucleocytoplasmic transport"/>
    <property type="evidence" value="ECO:0007669"/>
    <property type="project" value="InterPro"/>
</dbReference>
<evidence type="ECO:0000313" key="6">
    <source>
        <dbReference type="Proteomes" id="UP000322899"/>
    </source>
</evidence>
<protein>
    <recommendedName>
        <fullName evidence="1">NTF2 domain-containing protein</fullName>
    </recommendedName>
</protein>
<evidence type="ECO:0000313" key="2">
    <source>
        <dbReference type="EMBL" id="KAA0150773.1"/>
    </source>
</evidence>
<feature type="domain" description="NTF2" evidence="1">
    <location>
        <begin position="151"/>
        <end position="269"/>
    </location>
</feature>
<evidence type="ECO:0000313" key="3">
    <source>
        <dbReference type="EMBL" id="KAA0152242.1"/>
    </source>
</evidence>
<gene>
    <name evidence="5" type="ORF">FNF27_03040</name>
    <name evidence="4" type="ORF">FNF28_06807</name>
    <name evidence="2" type="ORF">FNF29_05108</name>
    <name evidence="3" type="ORF">FNF31_06673</name>
</gene>
<dbReference type="CDD" id="cd00531">
    <property type="entry name" value="NTF2_like"/>
    <property type="match status" value="1"/>
</dbReference>
<keyword evidence="7" id="KW-1185">Reference proteome</keyword>